<evidence type="ECO:0000256" key="1">
    <source>
        <dbReference type="SAM" id="Phobius"/>
    </source>
</evidence>
<keyword evidence="1" id="KW-0812">Transmembrane</keyword>
<protein>
    <submittedName>
        <fullName evidence="4">Ac81-like protein</fullName>
    </submittedName>
</protein>
<evidence type="ECO:0000313" key="2">
    <source>
        <dbReference type="EMBL" id="VDM39719.1"/>
    </source>
</evidence>
<reference evidence="4" key="1">
    <citation type="submission" date="2016-06" db="UniProtKB">
        <authorList>
            <consortium name="WormBaseParasite"/>
        </authorList>
    </citation>
    <scope>IDENTIFICATION</scope>
</reference>
<reference evidence="2 3" key="2">
    <citation type="submission" date="2018-11" db="EMBL/GenBank/DDBJ databases">
        <authorList>
            <consortium name="Pathogen Informatics"/>
        </authorList>
    </citation>
    <scope>NUCLEOTIDE SEQUENCE [LARGE SCALE GENOMIC DNA]</scope>
</reference>
<accession>A0A183UIS8</accession>
<proteinExistence type="predicted"/>
<dbReference type="AlphaFoldDB" id="A0A183UIS8"/>
<dbReference type="WBParaSite" id="TCNE_0000839801-mRNA-1">
    <property type="protein sequence ID" value="TCNE_0000839801-mRNA-1"/>
    <property type="gene ID" value="TCNE_0000839801"/>
</dbReference>
<name>A0A183UIS8_TOXCA</name>
<organism evidence="3 4">
    <name type="scientific">Toxocara canis</name>
    <name type="common">Canine roundworm</name>
    <dbReference type="NCBI Taxonomy" id="6265"/>
    <lineage>
        <taxon>Eukaryota</taxon>
        <taxon>Metazoa</taxon>
        <taxon>Ecdysozoa</taxon>
        <taxon>Nematoda</taxon>
        <taxon>Chromadorea</taxon>
        <taxon>Rhabditida</taxon>
        <taxon>Spirurina</taxon>
        <taxon>Ascaridomorpha</taxon>
        <taxon>Ascaridoidea</taxon>
        <taxon>Toxocaridae</taxon>
        <taxon>Toxocara</taxon>
    </lineage>
</organism>
<dbReference type="Proteomes" id="UP000050794">
    <property type="component" value="Unassembled WGS sequence"/>
</dbReference>
<keyword evidence="3" id="KW-1185">Reference proteome</keyword>
<sequence length="119" mass="13652">MPSITINALMVLAQSDDFDYSFIDEINGIIEDVTTMLTFVLAFTIVFATATVRSYAKRQLQLLTIIYTNDHNRNLDINCTTHISSCIDRDHQIAWRSEGIEEEMLCRFCNTAYERTTST</sequence>
<feature type="transmembrane region" description="Helical" evidence="1">
    <location>
        <begin position="36"/>
        <end position="56"/>
    </location>
</feature>
<keyword evidence="1" id="KW-1133">Transmembrane helix</keyword>
<evidence type="ECO:0000313" key="4">
    <source>
        <dbReference type="WBParaSite" id="TCNE_0000839801-mRNA-1"/>
    </source>
</evidence>
<keyword evidence="1" id="KW-0472">Membrane</keyword>
<dbReference type="EMBL" id="UYWY01019897">
    <property type="protein sequence ID" value="VDM39719.1"/>
    <property type="molecule type" value="Genomic_DNA"/>
</dbReference>
<gene>
    <name evidence="2" type="ORF">TCNE_LOCUS8398</name>
</gene>
<evidence type="ECO:0000313" key="3">
    <source>
        <dbReference type="Proteomes" id="UP000050794"/>
    </source>
</evidence>